<evidence type="ECO:0000313" key="1">
    <source>
        <dbReference type="EnsemblMetazoa" id="PPAI005340-PA"/>
    </source>
</evidence>
<dbReference type="InterPro" id="IPR003599">
    <property type="entry name" value="Ig_sub"/>
</dbReference>
<dbReference type="Pfam" id="PF13927">
    <property type="entry name" value="Ig_3"/>
    <property type="match status" value="1"/>
</dbReference>
<dbReference type="SMART" id="SM00409">
    <property type="entry name" value="IG"/>
    <property type="match status" value="1"/>
</dbReference>
<organism evidence="1 2">
    <name type="scientific">Phlebotomus papatasi</name>
    <name type="common">Sandfly</name>
    <dbReference type="NCBI Taxonomy" id="29031"/>
    <lineage>
        <taxon>Eukaryota</taxon>
        <taxon>Metazoa</taxon>
        <taxon>Ecdysozoa</taxon>
        <taxon>Arthropoda</taxon>
        <taxon>Hexapoda</taxon>
        <taxon>Insecta</taxon>
        <taxon>Pterygota</taxon>
        <taxon>Neoptera</taxon>
        <taxon>Endopterygota</taxon>
        <taxon>Diptera</taxon>
        <taxon>Nematocera</taxon>
        <taxon>Psychodoidea</taxon>
        <taxon>Psychodidae</taxon>
        <taxon>Phlebotomus</taxon>
        <taxon>Phlebotomus</taxon>
    </lineage>
</organism>
<dbReference type="Gene3D" id="2.60.40.10">
    <property type="entry name" value="Immunoglobulins"/>
    <property type="match status" value="1"/>
</dbReference>
<dbReference type="InterPro" id="IPR036179">
    <property type="entry name" value="Ig-like_dom_sf"/>
</dbReference>
<dbReference type="VEuPathDB" id="VectorBase:PPAI005340"/>
<dbReference type="SUPFAM" id="SSF48726">
    <property type="entry name" value="Immunoglobulin"/>
    <property type="match status" value="1"/>
</dbReference>
<dbReference type="PANTHER" id="PTHR23278:SF4">
    <property type="entry name" value="SIDESTEP, ISOFORM C"/>
    <property type="match status" value="1"/>
</dbReference>
<proteinExistence type="predicted"/>
<dbReference type="EnsemblMetazoa" id="PPAI005340-RA">
    <property type="protein sequence ID" value="PPAI005340-PA"/>
    <property type="gene ID" value="PPAI005340"/>
</dbReference>
<dbReference type="SMART" id="SM00408">
    <property type="entry name" value="IGc2"/>
    <property type="match status" value="1"/>
</dbReference>
<dbReference type="InterPro" id="IPR013783">
    <property type="entry name" value="Ig-like_fold"/>
</dbReference>
<keyword evidence="2" id="KW-1185">Reference proteome</keyword>
<dbReference type="InterPro" id="IPR007110">
    <property type="entry name" value="Ig-like_dom"/>
</dbReference>
<dbReference type="EMBL" id="AJVK01013869">
    <property type="status" value="NOT_ANNOTATED_CDS"/>
    <property type="molecule type" value="Genomic_DNA"/>
</dbReference>
<reference evidence="1" key="1">
    <citation type="submission" date="2022-08" db="UniProtKB">
        <authorList>
            <consortium name="EnsemblMetazoa"/>
        </authorList>
    </citation>
    <scope>IDENTIFICATION</scope>
    <source>
        <strain evidence="1">Israel</strain>
    </source>
</reference>
<name>A0A1B0DC01_PHLPP</name>
<accession>A0A1B0DC01</accession>
<dbReference type="InterPro" id="IPR003598">
    <property type="entry name" value="Ig_sub2"/>
</dbReference>
<dbReference type="AlphaFoldDB" id="A0A1B0DC01"/>
<protein>
    <submittedName>
        <fullName evidence="1">Uncharacterized protein</fullName>
    </submittedName>
</protein>
<sequence length="166" mass="18623">LADPPVVSIHLANEDPSRLVIRSEGQNVTLKCRANARPSVTSFGWYKNGMRMTGENSETLHLMMLERESEGSYSCSAQNSEGETQSTPLILQVQYSPRCKPGTEQMSLGALNLHTISVKCEVDADPADSVRFSWTYNNTRNVSPVSTIYRVMHQWIGLRRRECTTN</sequence>
<evidence type="ECO:0000313" key="2">
    <source>
        <dbReference type="Proteomes" id="UP000092462"/>
    </source>
</evidence>
<dbReference type="VEuPathDB" id="VectorBase:PPAPM1_004024"/>
<dbReference type="Proteomes" id="UP000092462">
    <property type="component" value="Unassembled WGS sequence"/>
</dbReference>
<dbReference type="PROSITE" id="PS50835">
    <property type="entry name" value="IG_LIKE"/>
    <property type="match status" value="1"/>
</dbReference>
<dbReference type="PANTHER" id="PTHR23278">
    <property type="entry name" value="SIDESTEP PROTEIN"/>
    <property type="match status" value="1"/>
</dbReference>